<protein>
    <recommendedName>
        <fullName evidence="4">DUF1677 family protein</fullName>
    </recommendedName>
</protein>
<dbReference type="PANTHER" id="PTHR33108">
    <property type="entry name" value="OS01G0745000 PROTEIN"/>
    <property type="match status" value="1"/>
</dbReference>
<accession>A0AAD8RUS3</accession>
<keyword evidence="3" id="KW-1185">Reference proteome</keyword>
<evidence type="ECO:0000313" key="2">
    <source>
        <dbReference type="EMBL" id="KAK1631675.1"/>
    </source>
</evidence>
<evidence type="ECO:0000256" key="1">
    <source>
        <dbReference type="SAM" id="MobiDB-lite"/>
    </source>
</evidence>
<reference evidence="2" key="1">
    <citation type="submission" date="2023-07" db="EMBL/GenBank/DDBJ databases">
        <title>A chromosome-level genome assembly of Lolium multiflorum.</title>
        <authorList>
            <person name="Chen Y."/>
            <person name="Copetti D."/>
            <person name="Kolliker R."/>
            <person name="Studer B."/>
        </authorList>
    </citation>
    <scope>NUCLEOTIDE SEQUENCE</scope>
    <source>
        <strain evidence="2">02402/16</strain>
        <tissue evidence="2">Leaf</tissue>
    </source>
</reference>
<gene>
    <name evidence="2" type="ORF">QYE76_005990</name>
</gene>
<evidence type="ECO:0000313" key="3">
    <source>
        <dbReference type="Proteomes" id="UP001231189"/>
    </source>
</evidence>
<feature type="compositionally biased region" description="Pro residues" evidence="1">
    <location>
        <begin position="205"/>
        <end position="220"/>
    </location>
</feature>
<comment type="caution">
    <text evidence="2">The sequence shown here is derived from an EMBL/GenBank/DDBJ whole genome shotgun (WGS) entry which is preliminary data.</text>
</comment>
<feature type="region of interest" description="Disordered" evidence="1">
    <location>
        <begin position="114"/>
        <end position="135"/>
    </location>
</feature>
<feature type="compositionally biased region" description="Basic and acidic residues" evidence="1">
    <location>
        <begin position="115"/>
        <end position="125"/>
    </location>
</feature>
<name>A0AAD8RUS3_LOLMU</name>
<dbReference type="Pfam" id="PF07911">
    <property type="entry name" value="DUF1677"/>
    <property type="match status" value="1"/>
</dbReference>
<dbReference type="AlphaFoldDB" id="A0AAD8RUS3"/>
<dbReference type="PANTHER" id="PTHR33108:SF76">
    <property type="entry name" value="OS06G0199402 PROTEIN"/>
    <property type="match status" value="1"/>
</dbReference>
<sequence>MEVEAARCECCGFTEECTPEYIAAVRAEYLGRWVCGLCAEAVGDEVRRAGSGAITTAEALDRHGRFARGRGAGEGRGGARGTARAAIRLQQILVMKYSRNWTKSTPRFLFFHEASNTREPRRPGGPDDMVARPSPGRATLWSRRLVDPLRRLFAYIKPCIENPYGGSHDTRKVPEPPSSRSQDLGDRSLPAPCGAGSAPKASPSTPLPSPPPSSSPLLLP</sequence>
<dbReference type="EMBL" id="JAUUTY010000005">
    <property type="protein sequence ID" value="KAK1631675.1"/>
    <property type="molecule type" value="Genomic_DNA"/>
</dbReference>
<dbReference type="Proteomes" id="UP001231189">
    <property type="component" value="Unassembled WGS sequence"/>
</dbReference>
<proteinExistence type="predicted"/>
<evidence type="ECO:0008006" key="4">
    <source>
        <dbReference type="Google" id="ProtNLM"/>
    </source>
</evidence>
<dbReference type="InterPro" id="IPR012876">
    <property type="entry name" value="DUF1677_pln"/>
</dbReference>
<feature type="region of interest" description="Disordered" evidence="1">
    <location>
        <begin position="164"/>
        <end position="220"/>
    </location>
</feature>
<organism evidence="2 3">
    <name type="scientific">Lolium multiflorum</name>
    <name type="common">Italian ryegrass</name>
    <name type="synonym">Lolium perenne subsp. multiflorum</name>
    <dbReference type="NCBI Taxonomy" id="4521"/>
    <lineage>
        <taxon>Eukaryota</taxon>
        <taxon>Viridiplantae</taxon>
        <taxon>Streptophyta</taxon>
        <taxon>Embryophyta</taxon>
        <taxon>Tracheophyta</taxon>
        <taxon>Spermatophyta</taxon>
        <taxon>Magnoliopsida</taxon>
        <taxon>Liliopsida</taxon>
        <taxon>Poales</taxon>
        <taxon>Poaceae</taxon>
        <taxon>BOP clade</taxon>
        <taxon>Pooideae</taxon>
        <taxon>Poodae</taxon>
        <taxon>Poeae</taxon>
        <taxon>Poeae Chloroplast Group 2 (Poeae type)</taxon>
        <taxon>Loliodinae</taxon>
        <taxon>Loliinae</taxon>
        <taxon>Lolium</taxon>
    </lineage>
</organism>